<dbReference type="EMBL" id="JYDR01000042">
    <property type="protein sequence ID" value="KRY72655.1"/>
    <property type="molecule type" value="Genomic_DNA"/>
</dbReference>
<comment type="caution">
    <text evidence="2">The sequence shown here is derived from an EMBL/GenBank/DDBJ whole genome shotgun (WGS) entry which is preliminary data.</text>
</comment>
<reference evidence="3 4" key="1">
    <citation type="submission" date="2015-01" db="EMBL/GenBank/DDBJ databases">
        <title>Evolution of Trichinella species and genotypes.</title>
        <authorList>
            <person name="Korhonen P.K."/>
            <person name="Edoardo P."/>
            <person name="Giuseppe L.R."/>
            <person name="Gasser R.B."/>
        </authorList>
    </citation>
    <scope>NUCLEOTIDE SEQUENCE [LARGE SCALE GENOMIC DNA]</scope>
    <source>
        <strain evidence="1">ISS13</strain>
        <strain evidence="2">ISS470</strain>
    </source>
</reference>
<name>A0A0V1FQ60_TRIPS</name>
<dbReference type="AlphaFoldDB" id="A0A0V1FQ60"/>
<dbReference type="Proteomes" id="UP000054995">
    <property type="component" value="Unassembled WGS sequence"/>
</dbReference>
<sequence length="111" mass="12974">MSSTIHIPRKQTEPILQNKTMKNIHSMIKQQAVEMERFPPDLLSFTQIYIHISIHVLFKLCGGQLNSTSMRMLVVFIVSSIHNVMLNSFRDIFLRSLYRFHGKIEIDSVEQ</sequence>
<gene>
    <name evidence="1" type="ORF">T4A_13907</name>
    <name evidence="2" type="ORF">T4D_5573</name>
</gene>
<evidence type="ECO:0000313" key="4">
    <source>
        <dbReference type="Proteomes" id="UP000054995"/>
    </source>
</evidence>
<evidence type="ECO:0000313" key="3">
    <source>
        <dbReference type="Proteomes" id="UP000054632"/>
    </source>
</evidence>
<keyword evidence="4" id="KW-1185">Reference proteome</keyword>
<dbReference type="Proteomes" id="UP000054632">
    <property type="component" value="Unassembled WGS sequence"/>
</dbReference>
<protein>
    <submittedName>
        <fullName evidence="2">Uncharacterized protein</fullName>
    </submittedName>
</protein>
<dbReference type="EMBL" id="JYDT01000045">
    <property type="protein sequence ID" value="KRY88135.1"/>
    <property type="molecule type" value="Genomic_DNA"/>
</dbReference>
<accession>A0A0V1FQ60</accession>
<proteinExistence type="predicted"/>
<evidence type="ECO:0000313" key="1">
    <source>
        <dbReference type="EMBL" id="KRY72655.1"/>
    </source>
</evidence>
<organism evidence="2 4">
    <name type="scientific">Trichinella pseudospiralis</name>
    <name type="common">Parasitic roundworm</name>
    <dbReference type="NCBI Taxonomy" id="6337"/>
    <lineage>
        <taxon>Eukaryota</taxon>
        <taxon>Metazoa</taxon>
        <taxon>Ecdysozoa</taxon>
        <taxon>Nematoda</taxon>
        <taxon>Enoplea</taxon>
        <taxon>Dorylaimia</taxon>
        <taxon>Trichinellida</taxon>
        <taxon>Trichinellidae</taxon>
        <taxon>Trichinella</taxon>
    </lineage>
</organism>
<evidence type="ECO:0000313" key="2">
    <source>
        <dbReference type="EMBL" id="KRY88135.1"/>
    </source>
</evidence>